<feature type="signal peptide" evidence="2">
    <location>
        <begin position="1"/>
        <end position="21"/>
    </location>
</feature>
<keyword evidence="2" id="KW-0732">Signal</keyword>
<evidence type="ECO:0000256" key="2">
    <source>
        <dbReference type="SAM" id="SignalP"/>
    </source>
</evidence>
<dbReference type="Gene3D" id="3.40.710.10">
    <property type="entry name" value="DD-peptidase/beta-lactamase superfamily"/>
    <property type="match status" value="1"/>
</dbReference>
<evidence type="ECO:0000256" key="1">
    <source>
        <dbReference type="ARBA" id="ARBA00038473"/>
    </source>
</evidence>
<name>A0AAN7U9M7_9MYCE</name>
<gene>
    <name evidence="4" type="ORF">RB653_006409</name>
</gene>
<feature type="chain" id="PRO_5042900677" description="Beta-lactamase-related domain-containing protein" evidence="2">
    <location>
        <begin position="22"/>
        <end position="547"/>
    </location>
</feature>
<dbReference type="InterPro" id="IPR051478">
    <property type="entry name" value="Beta-lactamase-like_AB/R"/>
</dbReference>
<comment type="similarity">
    <text evidence="1">Belongs to the beta-lactamase family.</text>
</comment>
<dbReference type="InterPro" id="IPR012338">
    <property type="entry name" value="Beta-lactam/transpept-like"/>
</dbReference>
<protein>
    <recommendedName>
        <fullName evidence="3">Beta-lactamase-related domain-containing protein</fullName>
    </recommendedName>
</protein>
<accession>A0AAN7U9M7</accession>
<dbReference type="EMBL" id="JAVFKY010000001">
    <property type="protein sequence ID" value="KAK5584792.1"/>
    <property type="molecule type" value="Genomic_DNA"/>
</dbReference>
<reference evidence="4 5" key="1">
    <citation type="submission" date="2023-11" db="EMBL/GenBank/DDBJ databases">
        <title>Dfirmibasis_genome.</title>
        <authorList>
            <person name="Edelbroek B."/>
            <person name="Kjellin J."/>
            <person name="Jerlstrom-Hultqvist J."/>
            <person name="Soderbom F."/>
        </authorList>
    </citation>
    <scope>NUCLEOTIDE SEQUENCE [LARGE SCALE GENOMIC DNA]</scope>
    <source>
        <strain evidence="4 5">TNS-C-14</strain>
    </source>
</reference>
<sequence>MTKNYIIYILILFTFFNLFKSCPTYPKPVKINQNDPLLLKTYNEIDLMIQNKMKLNNISSFLATIVYMDEIVFSKAYGNVNPLDENSPELTVDNNIRIASITKTFTSLMMFKLRDQGIINSLDDDIRDYFPQFKINSIYKDKRNEKVTFRQLASHQSGLARETPCERIDYGTKNCNDKTILSKLSKQFLISKQPNILSHYSNLGYSLLGRVLGESLNIKTMKEQEAYEYWVVNNIFKPLGMENTTFNYDEIKENMAVGLYKNNNGSFSEAPITPSGWNSPGGGIFSTLRDMSKFLIFLLSDENQQENQSSFYLEESTLNELFSPSNLLRDGVSVYGIPFLHTYDSSNSIWISAKNGDLTGYHSNMAFVRPLKLGLFFSSLSDISSPDIYINSSIDLLVPVYEILLNEASSSNENEQNLWETNITPIIPNSFLVGNYIDLYGNEFIIYNQTFNGDYNNGNLLVNFDNSITNLTIHTFELDKDFPYIKRISYSDQTTQGCRALAGGENEELIYFDFENIDKNEEFVDFNDITKLKVYSVQVMGILLYKL</sequence>
<dbReference type="AlphaFoldDB" id="A0AAN7U9M7"/>
<dbReference type="Pfam" id="PF00144">
    <property type="entry name" value="Beta-lactamase"/>
    <property type="match status" value="1"/>
</dbReference>
<dbReference type="Proteomes" id="UP001344447">
    <property type="component" value="Unassembled WGS sequence"/>
</dbReference>
<feature type="domain" description="Beta-lactamase-related" evidence="3">
    <location>
        <begin position="48"/>
        <end position="374"/>
    </location>
</feature>
<dbReference type="InterPro" id="IPR001466">
    <property type="entry name" value="Beta-lactam-related"/>
</dbReference>
<comment type="caution">
    <text evidence="4">The sequence shown here is derived from an EMBL/GenBank/DDBJ whole genome shotgun (WGS) entry which is preliminary data.</text>
</comment>
<dbReference type="SUPFAM" id="SSF56601">
    <property type="entry name" value="beta-lactamase/transpeptidase-like"/>
    <property type="match status" value="1"/>
</dbReference>
<dbReference type="PANTHER" id="PTHR22935:SF95">
    <property type="entry name" value="BETA-LACTAMASE-LIKE 1-RELATED"/>
    <property type="match status" value="1"/>
</dbReference>
<evidence type="ECO:0000259" key="3">
    <source>
        <dbReference type="Pfam" id="PF00144"/>
    </source>
</evidence>
<dbReference type="PANTHER" id="PTHR22935">
    <property type="entry name" value="PENICILLIN-BINDING PROTEIN"/>
    <property type="match status" value="1"/>
</dbReference>
<evidence type="ECO:0000313" key="5">
    <source>
        <dbReference type="Proteomes" id="UP001344447"/>
    </source>
</evidence>
<evidence type="ECO:0000313" key="4">
    <source>
        <dbReference type="EMBL" id="KAK5584792.1"/>
    </source>
</evidence>
<proteinExistence type="inferred from homology"/>
<organism evidence="4 5">
    <name type="scientific">Dictyostelium firmibasis</name>
    <dbReference type="NCBI Taxonomy" id="79012"/>
    <lineage>
        <taxon>Eukaryota</taxon>
        <taxon>Amoebozoa</taxon>
        <taxon>Evosea</taxon>
        <taxon>Eumycetozoa</taxon>
        <taxon>Dictyostelia</taxon>
        <taxon>Dictyosteliales</taxon>
        <taxon>Dictyosteliaceae</taxon>
        <taxon>Dictyostelium</taxon>
    </lineage>
</organism>
<keyword evidence="5" id="KW-1185">Reference proteome</keyword>